<dbReference type="Gene3D" id="1.10.390.10">
    <property type="entry name" value="Neutral Protease Domain 2"/>
    <property type="match status" value="1"/>
</dbReference>
<dbReference type="Pfam" id="PF05299">
    <property type="entry name" value="Peptidase_M61"/>
    <property type="match status" value="1"/>
</dbReference>
<proteinExistence type="predicted"/>
<evidence type="ECO:0000313" key="2">
    <source>
        <dbReference type="EMBL" id="PSJ39526.1"/>
    </source>
</evidence>
<gene>
    <name evidence="2" type="ORF">C7I55_13040</name>
</gene>
<comment type="caution">
    <text evidence="2">The sequence shown here is derived from an EMBL/GenBank/DDBJ whole genome shotgun (WGS) entry which is preliminary data.</text>
</comment>
<dbReference type="EMBL" id="PXYI01000004">
    <property type="protein sequence ID" value="PSJ39526.1"/>
    <property type="molecule type" value="Genomic_DNA"/>
</dbReference>
<dbReference type="InterPro" id="IPR027268">
    <property type="entry name" value="Peptidase_M4/M1_CTD_sf"/>
</dbReference>
<protein>
    <recommendedName>
        <fullName evidence="1">Peptidase M61 catalytic domain-containing protein</fullName>
    </recommendedName>
</protein>
<dbReference type="SUPFAM" id="SSF55486">
    <property type="entry name" value="Metalloproteases ('zincins'), catalytic domain"/>
    <property type="match status" value="1"/>
</dbReference>
<dbReference type="InterPro" id="IPR007963">
    <property type="entry name" value="Peptidase_M61_catalytic"/>
</dbReference>
<dbReference type="AlphaFoldDB" id="A0A2P7QNJ8"/>
<sequence>MIRSARFAFAATALLLCAFKAPEEKTIRYQVTPGFWFDGIPAFEVEMRFRGDSDGETVLELPSEWAGSRELWRQIAGLEIHGADSLGGYYDRPIIHHRPGAKIRVVYHVQSAWQEDPGFDYEKARPLVRSDWFFWHGNGVFASPKGRDSAPARFRWGKLPKRWSVASDLDHWKGKRTTVANLIDSVAIGGAGLTMVERDIDGAPFRLATLGRWTFTPDALADTIVPIIRAEDDYWGDRSTPYFVALAPTGTPSSGLSVRGTGRTDGFSIAATTGFELKQAKRLLAHEYMHGWMPNALGGLPEDKEAADYWFSEGFTDYLASKVLLRSGLWSAEDYVADKNETLLRYGTSSARNAPASDIVARFWEDPALQQVSYDRGHLLATILDAEIAVGSAGTESLDTVLRAQREAAKGSSARATDLFRETLRARTAIPLDPLVAQAQDGAPLLLSDGLFGACTRIIREQRKEFDRGYDAEATRLANGVIAGVVKDGPAFAAGMRDGMRLIAREAGKIGDSRTEIAYRVADEGGERVLRYLPEGKKEFEVQRLELDGREKDLGCNAGVKSTR</sequence>
<organism evidence="2 3">
    <name type="scientific">Allosphingosinicella deserti</name>
    <dbReference type="NCBI Taxonomy" id="2116704"/>
    <lineage>
        <taxon>Bacteria</taxon>
        <taxon>Pseudomonadati</taxon>
        <taxon>Pseudomonadota</taxon>
        <taxon>Alphaproteobacteria</taxon>
        <taxon>Sphingomonadales</taxon>
        <taxon>Sphingomonadaceae</taxon>
        <taxon>Allosphingosinicella</taxon>
    </lineage>
</organism>
<evidence type="ECO:0000313" key="3">
    <source>
        <dbReference type="Proteomes" id="UP000241167"/>
    </source>
</evidence>
<keyword evidence="3" id="KW-1185">Reference proteome</keyword>
<dbReference type="RefSeq" id="WP_106513427.1">
    <property type="nucleotide sequence ID" value="NZ_PXYI01000004.1"/>
</dbReference>
<feature type="domain" description="Peptidase M61 catalytic" evidence="1">
    <location>
        <begin position="282"/>
        <end position="353"/>
    </location>
</feature>
<accession>A0A2P7QNJ8</accession>
<dbReference type="Proteomes" id="UP000241167">
    <property type="component" value="Unassembled WGS sequence"/>
</dbReference>
<reference evidence="2 3" key="1">
    <citation type="submission" date="2018-03" db="EMBL/GenBank/DDBJ databases">
        <title>The draft genome of Sphingosinicella sp. GL-C-18.</title>
        <authorList>
            <person name="Liu L."/>
            <person name="Li L."/>
            <person name="Liang L."/>
            <person name="Zhang X."/>
            <person name="Wang T."/>
        </authorList>
    </citation>
    <scope>NUCLEOTIDE SEQUENCE [LARGE SCALE GENOMIC DNA]</scope>
    <source>
        <strain evidence="2 3">GL-C-18</strain>
    </source>
</reference>
<dbReference type="OrthoDB" id="7521939at2"/>
<evidence type="ECO:0000259" key="1">
    <source>
        <dbReference type="Pfam" id="PF05299"/>
    </source>
</evidence>
<name>A0A2P7QNJ8_9SPHN</name>